<protein>
    <submittedName>
        <fullName evidence="5">Acetoacetyl-CoA reductase</fullName>
        <ecNumber evidence="5">1.1.1.36</ecNumber>
    </submittedName>
</protein>
<dbReference type="InterPro" id="IPR002347">
    <property type="entry name" value="SDR_fam"/>
</dbReference>
<comment type="similarity">
    <text evidence="1 3">Belongs to the short-chain dehydrogenases/reductases (SDR) family.</text>
</comment>
<dbReference type="SUPFAM" id="SSF51735">
    <property type="entry name" value="NAD(P)-binding Rossmann-fold domains"/>
    <property type="match status" value="1"/>
</dbReference>
<dbReference type="GO" id="GO:0032787">
    <property type="term" value="P:monocarboxylic acid metabolic process"/>
    <property type="evidence" value="ECO:0007669"/>
    <property type="project" value="UniProtKB-ARBA"/>
</dbReference>
<dbReference type="Pfam" id="PF00106">
    <property type="entry name" value="adh_short"/>
    <property type="match status" value="1"/>
</dbReference>
<keyword evidence="6" id="KW-1185">Reference proteome</keyword>
<dbReference type="InterPro" id="IPR036291">
    <property type="entry name" value="NAD(P)-bd_dom_sf"/>
</dbReference>
<dbReference type="GO" id="GO:0005737">
    <property type="term" value="C:cytoplasm"/>
    <property type="evidence" value="ECO:0007669"/>
    <property type="project" value="InterPro"/>
</dbReference>
<gene>
    <name evidence="5" type="primary">phbB</name>
    <name evidence="5" type="ORF">LFA_pA0094</name>
</gene>
<dbReference type="FunFam" id="3.40.50.720:FF:000173">
    <property type="entry name" value="3-oxoacyl-[acyl-carrier protein] reductase"/>
    <property type="match status" value="1"/>
</dbReference>
<reference evidence="6" key="1">
    <citation type="submission" date="2014-09" db="EMBL/GenBank/DDBJ databases">
        <authorList>
            <person name="Gomez-Valero L."/>
        </authorList>
    </citation>
    <scope>NUCLEOTIDE SEQUENCE [LARGE SCALE GENOMIC DNA]</scope>
    <source>
        <strain evidence="6">ATCC700992</strain>
        <plasmid evidence="6">LLAP10_pA</plasmid>
    </source>
</reference>
<dbReference type="NCBIfam" id="NF009464">
    <property type="entry name" value="PRK12824.1"/>
    <property type="match status" value="1"/>
</dbReference>
<dbReference type="InterPro" id="IPR020904">
    <property type="entry name" value="Sc_DH/Rdtase_CS"/>
</dbReference>
<dbReference type="HOGENOM" id="CLU_010194_1_3_6"/>
<proteinExistence type="inferred from homology"/>
<dbReference type="NCBIfam" id="TIGR01829">
    <property type="entry name" value="AcAcCoA_reduct"/>
    <property type="match status" value="1"/>
</dbReference>
<dbReference type="EMBL" id="LN614828">
    <property type="protein sequence ID" value="CEG59200.1"/>
    <property type="molecule type" value="Genomic_DNA"/>
</dbReference>
<dbReference type="InterPro" id="IPR050259">
    <property type="entry name" value="SDR"/>
</dbReference>
<organism evidence="5 6">
    <name type="scientific">Legionella fallonii LLAP-10</name>
    <dbReference type="NCBI Taxonomy" id="1212491"/>
    <lineage>
        <taxon>Bacteria</taxon>
        <taxon>Pseudomonadati</taxon>
        <taxon>Pseudomonadota</taxon>
        <taxon>Gammaproteobacteria</taxon>
        <taxon>Legionellales</taxon>
        <taxon>Legionellaceae</taxon>
        <taxon>Legionella</taxon>
    </lineage>
</organism>
<dbReference type="AlphaFoldDB" id="A0A098GB41"/>
<dbReference type="GO" id="GO:0042619">
    <property type="term" value="P:poly-hydroxybutyrate biosynthetic process"/>
    <property type="evidence" value="ECO:0007669"/>
    <property type="project" value="InterPro"/>
</dbReference>
<dbReference type="PANTHER" id="PTHR42879:SF2">
    <property type="entry name" value="3-OXOACYL-[ACYL-CARRIER-PROTEIN] REDUCTASE FABG"/>
    <property type="match status" value="1"/>
</dbReference>
<dbReference type="EC" id="1.1.1.36" evidence="5"/>
<sequence>MNKRVALVTGGTGGIGTTICQEMHQLNYQVVACYFKNGDHDLARAWQAQQVAQGFEIDIAYADSSSFKDCEHLTDLVIEKYGTIDVLVNNAGVTNDATLKKMSQEQWHDVINANLNSVFNMTKTVLPTMLDNKYGRIITISSINGRKGQFGQCNYSASKSALYGFTKSLAQEVAKKEITVNTISPGYIKTEMLAFIKEDILNSIIAQIPVGRLGNPQEVARLVTFLADEQSGFITGANFDINGGQYM</sequence>
<dbReference type="RefSeq" id="WP_045097798.1">
    <property type="nucleotide sequence ID" value="NZ_LN614828.1"/>
</dbReference>
<evidence type="ECO:0000259" key="4">
    <source>
        <dbReference type="SMART" id="SM00822"/>
    </source>
</evidence>
<evidence type="ECO:0000256" key="3">
    <source>
        <dbReference type="RuleBase" id="RU000363"/>
    </source>
</evidence>
<dbReference type="Gene3D" id="3.40.50.720">
    <property type="entry name" value="NAD(P)-binding Rossmann-like Domain"/>
    <property type="match status" value="1"/>
</dbReference>
<keyword evidence="2 5" id="KW-0560">Oxidoreductase</keyword>
<dbReference type="PANTHER" id="PTHR42879">
    <property type="entry name" value="3-OXOACYL-(ACYL-CARRIER-PROTEIN) REDUCTASE"/>
    <property type="match status" value="1"/>
</dbReference>
<evidence type="ECO:0000313" key="5">
    <source>
        <dbReference type="EMBL" id="CEG59200.1"/>
    </source>
</evidence>
<dbReference type="InterPro" id="IPR057326">
    <property type="entry name" value="KR_dom"/>
</dbReference>
<evidence type="ECO:0000256" key="1">
    <source>
        <dbReference type="ARBA" id="ARBA00006484"/>
    </source>
</evidence>
<dbReference type="PROSITE" id="PS00061">
    <property type="entry name" value="ADH_SHORT"/>
    <property type="match status" value="1"/>
</dbReference>
<dbReference type="GO" id="GO:0018454">
    <property type="term" value="F:acetoacetyl-CoA reductase activity"/>
    <property type="evidence" value="ECO:0007669"/>
    <property type="project" value="UniProtKB-EC"/>
</dbReference>
<dbReference type="PRINTS" id="PR00080">
    <property type="entry name" value="SDRFAMILY"/>
</dbReference>
<dbReference type="PRINTS" id="PR00081">
    <property type="entry name" value="GDHRDH"/>
</dbReference>
<geneLocation type="plasmid" evidence="6">
    <name>LLAP10_pA</name>
</geneLocation>
<name>A0A098GB41_9GAMM</name>
<dbReference type="SMART" id="SM00822">
    <property type="entry name" value="PKS_KR"/>
    <property type="match status" value="1"/>
</dbReference>
<dbReference type="InterPro" id="IPR011283">
    <property type="entry name" value="Acetoacetyl-CoA_reductase"/>
</dbReference>
<accession>A0A098GB41</accession>
<dbReference type="Proteomes" id="UP000032430">
    <property type="component" value="Plasmid II"/>
</dbReference>
<keyword evidence="5" id="KW-0614">Plasmid</keyword>
<evidence type="ECO:0000256" key="2">
    <source>
        <dbReference type="ARBA" id="ARBA00023002"/>
    </source>
</evidence>
<feature type="domain" description="Ketoreductase" evidence="4">
    <location>
        <begin position="4"/>
        <end position="186"/>
    </location>
</feature>
<dbReference type="OrthoDB" id="9804774at2"/>
<dbReference type="KEGG" id="lfa:LFA_pA0094"/>
<dbReference type="NCBIfam" id="NF009466">
    <property type="entry name" value="PRK12826.1-2"/>
    <property type="match status" value="1"/>
</dbReference>
<evidence type="ECO:0000313" key="6">
    <source>
        <dbReference type="Proteomes" id="UP000032430"/>
    </source>
</evidence>